<evidence type="ECO:0000313" key="9">
    <source>
        <dbReference type="Proteomes" id="UP000280344"/>
    </source>
</evidence>
<evidence type="ECO:0000256" key="6">
    <source>
        <dbReference type="SAM" id="Phobius"/>
    </source>
</evidence>
<keyword evidence="2" id="KW-1003">Cell membrane</keyword>
<dbReference type="KEGG" id="flh:EJ997_06380"/>
<dbReference type="AlphaFoldDB" id="A0A3Q9G6V2"/>
<keyword evidence="5 6" id="KW-0472">Membrane</keyword>
<feature type="transmembrane region" description="Helical" evidence="6">
    <location>
        <begin position="260"/>
        <end position="282"/>
    </location>
</feature>
<gene>
    <name evidence="8" type="ORF">EJ997_06380</name>
</gene>
<dbReference type="PANTHER" id="PTHR43478">
    <property type="entry name" value="NA+/H+ ANTIPORTER-RELATED"/>
    <property type="match status" value="1"/>
</dbReference>
<feature type="transmembrane region" description="Helical" evidence="6">
    <location>
        <begin position="195"/>
        <end position="214"/>
    </location>
</feature>
<sequence length="542" mass="57684">MDHMGIISLIPPILAIGLSIAFRNVVISLGVAVFVGILIIVGGNPVDTSLSMFTDYLVAQATDSYNAGVVVLLFFIGGFVALVERSGGGAALAKSTTKFITTRARAQFSVWLGGIAIFFSDLGTPLILGPIFEKIFDKVRSSREKLAWILDSMMSPVAVLIPFIGWGIYIMGLIADAFENEGIEASEFDTFVQVIPFQMYAILTVISVPVVIFFKADFGPMRKAERRVLETGQRYWPDSTPMRGENTVVAEEVQKPSRAIVIWLPLAVLFITLFGILGTMGFPGEQVAGGDFRAALSTAYLFAAITLVVLMLAFKVNKIGAIISTYVKGMEKMINVVMILILAWSLGSVLTEMGTANFIVEMLQGNVPGSIIPALIFISAALMSFATGTSWGTFAVMIPLAIPIALGLDAPMLVSIGAVLSGAICGDHCSPISDSTILASTGAGSDHIDHVKTQLPYALTNGSIVLVMFIIAGFTASPYTVILGVVLMIAAFVLIARFTRKRDGVLGEARDRTGAEFDSASIAASGADRVSDQHVETNPKGS</sequence>
<feature type="transmembrane region" description="Helical" evidence="6">
    <location>
        <begin position="480"/>
        <end position="498"/>
    </location>
</feature>
<keyword evidence="4 6" id="KW-1133">Transmembrane helix</keyword>
<evidence type="ECO:0000259" key="7">
    <source>
        <dbReference type="Pfam" id="PF03553"/>
    </source>
</evidence>
<feature type="domain" description="Na+/H+ antiporter NhaC-like C-terminal" evidence="7">
    <location>
        <begin position="157"/>
        <end position="474"/>
    </location>
</feature>
<dbReference type="Proteomes" id="UP000280344">
    <property type="component" value="Chromosome"/>
</dbReference>
<dbReference type="GO" id="GO:0005886">
    <property type="term" value="C:plasma membrane"/>
    <property type="evidence" value="ECO:0007669"/>
    <property type="project" value="UniProtKB-SubCell"/>
</dbReference>
<feature type="transmembrane region" description="Helical" evidence="6">
    <location>
        <begin position="294"/>
        <end position="314"/>
    </location>
</feature>
<dbReference type="OrthoDB" id="9762978at2"/>
<evidence type="ECO:0000256" key="1">
    <source>
        <dbReference type="ARBA" id="ARBA00004651"/>
    </source>
</evidence>
<dbReference type="Pfam" id="PF03553">
    <property type="entry name" value="Na_H_antiporter"/>
    <property type="match status" value="1"/>
</dbReference>
<feature type="transmembrane region" description="Helical" evidence="6">
    <location>
        <begin position="20"/>
        <end position="43"/>
    </location>
</feature>
<feature type="transmembrane region" description="Helical" evidence="6">
    <location>
        <begin position="64"/>
        <end position="83"/>
    </location>
</feature>
<reference evidence="8 9" key="1">
    <citation type="submission" date="2018-12" db="EMBL/GenBank/DDBJ databases">
        <title>Complete genome sequence of Flaviflexus sp. H23T48.</title>
        <authorList>
            <person name="Bae J.-W."/>
            <person name="Lee J.-Y."/>
        </authorList>
    </citation>
    <scope>NUCLEOTIDE SEQUENCE [LARGE SCALE GENOMIC DNA]</scope>
    <source>
        <strain evidence="8 9">H23T48</strain>
    </source>
</reference>
<protein>
    <submittedName>
        <fullName evidence="8">Sodium:proton exchanger</fullName>
    </submittedName>
</protein>
<dbReference type="PANTHER" id="PTHR43478:SF1">
    <property type="entry name" value="NA+_H+ ANTIPORTER NHAC-LIKE C-TERMINAL DOMAIN-CONTAINING PROTEIN"/>
    <property type="match status" value="1"/>
</dbReference>
<comment type="subcellular location">
    <subcellularLocation>
        <location evidence="1">Cell membrane</location>
        <topology evidence="1">Multi-pass membrane protein</topology>
    </subcellularLocation>
</comment>
<evidence type="ECO:0000256" key="2">
    <source>
        <dbReference type="ARBA" id="ARBA00022475"/>
    </source>
</evidence>
<evidence type="ECO:0000256" key="5">
    <source>
        <dbReference type="ARBA" id="ARBA00023136"/>
    </source>
</evidence>
<evidence type="ECO:0000256" key="4">
    <source>
        <dbReference type="ARBA" id="ARBA00022989"/>
    </source>
</evidence>
<evidence type="ECO:0000313" key="8">
    <source>
        <dbReference type="EMBL" id="AZQ77021.1"/>
    </source>
</evidence>
<feature type="transmembrane region" description="Helical" evidence="6">
    <location>
        <begin position="108"/>
        <end position="132"/>
    </location>
</feature>
<name>A0A3Q9G6V2_9ACTO</name>
<feature type="transmembrane region" description="Helical" evidence="6">
    <location>
        <begin position="334"/>
        <end position="351"/>
    </location>
</feature>
<evidence type="ECO:0000256" key="3">
    <source>
        <dbReference type="ARBA" id="ARBA00022692"/>
    </source>
</evidence>
<proteinExistence type="predicted"/>
<keyword evidence="9" id="KW-1185">Reference proteome</keyword>
<feature type="transmembrane region" description="Helical" evidence="6">
    <location>
        <begin position="153"/>
        <end position="175"/>
    </location>
</feature>
<accession>A0A3Q9G6V2</accession>
<keyword evidence="3 6" id="KW-0812">Transmembrane</keyword>
<feature type="transmembrane region" description="Helical" evidence="6">
    <location>
        <begin position="371"/>
        <end position="402"/>
    </location>
</feature>
<dbReference type="InterPro" id="IPR018461">
    <property type="entry name" value="Na/H_Antiport_NhaC-like_C"/>
</dbReference>
<organism evidence="8 9">
    <name type="scientific">Flaviflexus ciconiae</name>
    <dbReference type="NCBI Taxonomy" id="2496867"/>
    <lineage>
        <taxon>Bacteria</taxon>
        <taxon>Bacillati</taxon>
        <taxon>Actinomycetota</taxon>
        <taxon>Actinomycetes</taxon>
        <taxon>Actinomycetales</taxon>
        <taxon>Actinomycetaceae</taxon>
        <taxon>Flaviflexus</taxon>
    </lineage>
</organism>
<dbReference type="EMBL" id="CP034593">
    <property type="protein sequence ID" value="AZQ77021.1"/>
    <property type="molecule type" value="Genomic_DNA"/>
</dbReference>